<evidence type="ECO:0000256" key="4">
    <source>
        <dbReference type="ARBA" id="ARBA00022989"/>
    </source>
</evidence>
<dbReference type="InterPro" id="IPR050814">
    <property type="entry name" value="Myo-inositol_Transporter"/>
</dbReference>
<reference evidence="8" key="1">
    <citation type="submission" date="2021-01" db="EMBL/GenBank/DDBJ databases">
        <authorList>
            <consortium name="Aspergillus chevalieri M1 genome sequencing consortium"/>
            <person name="Kazuki M."/>
            <person name="Futagami T."/>
        </authorList>
    </citation>
    <scope>NUCLEOTIDE SEQUENCE</scope>
    <source>
        <strain evidence="8">M1</strain>
    </source>
</reference>
<feature type="transmembrane region" description="Helical" evidence="7">
    <location>
        <begin position="124"/>
        <end position="147"/>
    </location>
</feature>
<keyword evidence="3 7" id="KW-0812">Transmembrane</keyword>
<dbReference type="Gene3D" id="1.20.1250.20">
    <property type="entry name" value="MFS general substrate transporter like domains"/>
    <property type="match status" value="1"/>
</dbReference>
<dbReference type="InterPro" id="IPR036259">
    <property type="entry name" value="MFS_trans_sf"/>
</dbReference>
<feature type="transmembrane region" description="Helical" evidence="7">
    <location>
        <begin position="251"/>
        <end position="276"/>
    </location>
</feature>
<evidence type="ECO:0000256" key="7">
    <source>
        <dbReference type="SAM" id="Phobius"/>
    </source>
</evidence>
<feature type="transmembrane region" description="Helical" evidence="7">
    <location>
        <begin position="167"/>
        <end position="185"/>
    </location>
</feature>
<protein>
    <recommendedName>
        <fullName evidence="10">Major facilitator superfamily (MFS) profile domain-containing protein</fullName>
    </recommendedName>
</protein>
<feature type="transmembrane region" description="Helical" evidence="7">
    <location>
        <begin position="291"/>
        <end position="311"/>
    </location>
</feature>
<feature type="transmembrane region" description="Helical" evidence="7">
    <location>
        <begin position="221"/>
        <end position="239"/>
    </location>
</feature>
<feature type="transmembrane region" description="Helical" evidence="7">
    <location>
        <begin position="379"/>
        <end position="395"/>
    </location>
</feature>
<evidence type="ECO:0000256" key="6">
    <source>
        <dbReference type="SAM" id="MobiDB-lite"/>
    </source>
</evidence>
<dbReference type="GeneID" id="66982333"/>
<gene>
    <name evidence="8" type="ORF">ACHE_40538A</name>
</gene>
<dbReference type="Pfam" id="PF00083">
    <property type="entry name" value="Sugar_tr"/>
    <property type="match status" value="1"/>
</dbReference>
<dbReference type="PANTHER" id="PTHR48020">
    <property type="entry name" value="PROTON MYO-INOSITOL COTRANSPORTER"/>
    <property type="match status" value="1"/>
</dbReference>
<feature type="compositionally biased region" description="Basic and acidic residues" evidence="6">
    <location>
        <begin position="18"/>
        <end position="36"/>
    </location>
</feature>
<feature type="transmembrane region" description="Helical" evidence="7">
    <location>
        <begin position="415"/>
        <end position="439"/>
    </location>
</feature>
<feature type="transmembrane region" description="Helical" evidence="7">
    <location>
        <begin position="192"/>
        <end position="215"/>
    </location>
</feature>
<comment type="subcellular location">
    <subcellularLocation>
        <location evidence="1">Membrane</location>
    </subcellularLocation>
</comment>
<evidence type="ECO:0000256" key="5">
    <source>
        <dbReference type="ARBA" id="ARBA00023136"/>
    </source>
</evidence>
<dbReference type="EMBL" id="AP024419">
    <property type="protein sequence ID" value="BCR87974.1"/>
    <property type="molecule type" value="Genomic_DNA"/>
</dbReference>
<feature type="transmembrane region" description="Helical" evidence="7">
    <location>
        <begin position="451"/>
        <end position="469"/>
    </location>
</feature>
<evidence type="ECO:0008006" key="10">
    <source>
        <dbReference type="Google" id="ProtNLM"/>
    </source>
</evidence>
<feature type="region of interest" description="Disordered" evidence="6">
    <location>
        <begin position="12"/>
        <end position="49"/>
    </location>
</feature>
<dbReference type="Proteomes" id="UP000637239">
    <property type="component" value="Chromosome 4"/>
</dbReference>
<accession>A0A7R7VNR8</accession>
<proteinExistence type="predicted"/>
<keyword evidence="4 7" id="KW-1133">Transmembrane helix</keyword>
<dbReference type="SUPFAM" id="SSF103473">
    <property type="entry name" value="MFS general substrate transporter"/>
    <property type="match status" value="1"/>
</dbReference>
<evidence type="ECO:0000256" key="1">
    <source>
        <dbReference type="ARBA" id="ARBA00004370"/>
    </source>
</evidence>
<dbReference type="RefSeq" id="XP_043136496.1">
    <property type="nucleotide sequence ID" value="XM_043278748.1"/>
</dbReference>
<organism evidence="8 9">
    <name type="scientific">Aspergillus chevalieri</name>
    <name type="common">Eurotium chevalieri</name>
    <dbReference type="NCBI Taxonomy" id="182096"/>
    <lineage>
        <taxon>Eukaryota</taxon>
        <taxon>Fungi</taxon>
        <taxon>Dikarya</taxon>
        <taxon>Ascomycota</taxon>
        <taxon>Pezizomycotina</taxon>
        <taxon>Eurotiomycetes</taxon>
        <taxon>Eurotiomycetidae</taxon>
        <taxon>Eurotiales</taxon>
        <taxon>Aspergillaceae</taxon>
        <taxon>Aspergillus</taxon>
        <taxon>Aspergillus subgen. Aspergillus</taxon>
    </lineage>
</organism>
<feature type="transmembrane region" description="Helical" evidence="7">
    <location>
        <begin position="537"/>
        <end position="559"/>
    </location>
</feature>
<dbReference type="KEGG" id="ache:ACHE_40538A"/>
<dbReference type="GO" id="GO:0022857">
    <property type="term" value="F:transmembrane transporter activity"/>
    <property type="evidence" value="ECO:0007669"/>
    <property type="project" value="InterPro"/>
</dbReference>
<reference evidence="8" key="2">
    <citation type="submission" date="2021-02" db="EMBL/GenBank/DDBJ databases">
        <title>Aspergillus chevalieri M1 genome sequence.</title>
        <authorList>
            <person name="Kadooka C."/>
            <person name="Mori K."/>
            <person name="Futagami T."/>
        </authorList>
    </citation>
    <scope>NUCLEOTIDE SEQUENCE</scope>
    <source>
        <strain evidence="8">M1</strain>
    </source>
</reference>
<evidence type="ECO:0000256" key="3">
    <source>
        <dbReference type="ARBA" id="ARBA00022692"/>
    </source>
</evidence>
<keyword evidence="9" id="KW-1185">Reference proteome</keyword>
<name>A0A7R7VNR8_ASPCH</name>
<dbReference type="InterPro" id="IPR005828">
    <property type="entry name" value="MFS_sugar_transport-like"/>
</dbReference>
<dbReference type="AlphaFoldDB" id="A0A7R7VNR8"/>
<dbReference type="GO" id="GO:0016020">
    <property type="term" value="C:membrane"/>
    <property type="evidence" value="ECO:0007669"/>
    <property type="project" value="UniProtKB-SubCell"/>
</dbReference>
<evidence type="ECO:0000256" key="2">
    <source>
        <dbReference type="ARBA" id="ARBA00022448"/>
    </source>
</evidence>
<evidence type="ECO:0000313" key="9">
    <source>
        <dbReference type="Proteomes" id="UP000637239"/>
    </source>
</evidence>
<sequence length="629" mass="71063">MMTMGKWITMLTGGAKRRQPDSEEAVSHEHVQHEWEEQNEIENSSEEYRHHATRISQRQILIGVDEFTAKYNLHDIRDILRKGAILSQSPDRFWLVEGLNQADIMALSVEALEKRRWFYGRQDIFDTMTLLSYYLGGVAIAQAGLMVGSSMVDDDDSISPAERLAKISKYAPFIIIGYWLSELLNRCSGRRGTIVIAGIFNIVGPIAGSGGSWQWSLASRIFIGTGMGILFCSLSIYGAEISTARSRGRAILWLQLISQLTLILMLGLMFVVGFLFGTPDPTSNMIVLNKAYSAISVMTFCLLLVCIWKSVESPHWLVLRGEMHQAYMSLCRLRKTELQAGRDLYMIYVQTIPEQRCYGKSSFTTRFHQLVTLPRVRRALLPCIIISFYMSIAALQMTPNQELQRLLHSSLFPPILMLLGAISVLIVQTGLKLFAAYAIEAYGRRGLLMRAMPHILWPLMLLEVSGAFLSPQGYYIIKILFKGSAATLVMSFAAHVPLIYASEVFPASHREIGLAMTMSVTGVIEYLEILSSSWRSVFLHPSIMGPLLILMSILTYLFMRETSQYPLEEMHMVFEASTKNLALYRLFVELPYKFKRYILRKDVALEPFEESKYNVGMITLGDTGTSPPP</sequence>
<keyword evidence="2" id="KW-0813">Transport</keyword>
<evidence type="ECO:0000313" key="8">
    <source>
        <dbReference type="EMBL" id="BCR87974.1"/>
    </source>
</evidence>
<keyword evidence="5 7" id="KW-0472">Membrane</keyword>
<dbReference type="PANTHER" id="PTHR48020:SF4">
    <property type="entry name" value="SYMPORT, PUTATIVE (AFU_ORTHOLOGUE AFUA_3G11790)-RELATED"/>
    <property type="match status" value="1"/>
</dbReference>